<dbReference type="InterPro" id="IPR037171">
    <property type="entry name" value="NagB/RpiA_transferase-like"/>
</dbReference>
<dbReference type="GO" id="GO:0019262">
    <property type="term" value="P:N-acetylneuraminate catabolic process"/>
    <property type="evidence" value="ECO:0007669"/>
    <property type="project" value="TreeGrafter"/>
</dbReference>
<dbReference type="Proteomes" id="UP001144157">
    <property type="component" value="Unassembled WGS sequence"/>
</dbReference>
<gene>
    <name evidence="2" type="ORF">AtubIFM56815_011054</name>
</gene>
<dbReference type="GO" id="GO:0042802">
    <property type="term" value="F:identical protein binding"/>
    <property type="evidence" value="ECO:0007669"/>
    <property type="project" value="TreeGrafter"/>
</dbReference>
<dbReference type="GO" id="GO:0006043">
    <property type="term" value="P:glucosamine catabolic process"/>
    <property type="evidence" value="ECO:0007669"/>
    <property type="project" value="TreeGrafter"/>
</dbReference>
<dbReference type="GO" id="GO:0004342">
    <property type="term" value="F:glucosamine-6-phosphate deaminase activity"/>
    <property type="evidence" value="ECO:0007669"/>
    <property type="project" value="UniProtKB-EC"/>
</dbReference>
<organism evidence="2 3">
    <name type="scientific">Aspergillus tubingensis</name>
    <dbReference type="NCBI Taxonomy" id="5068"/>
    <lineage>
        <taxon>Eukaryota</taxon>
        <taxon>Fungi</taxon>
        <taxon>Dikarya</taxon>
        <taxon>Ascomycota</taxon>
        <taxon>Pezizomycotina</taxon>
        <taxon>Eurotiomycetes</taxon>
        <taxon>Eurotiomycetidae</taxon>
        <taxon>Eurotiales</taxon>
        <taxon>Aspergillaceae</taxon>
        <taxon>Aspergillus</taxon>
        <taxon>Aspergillus subgen. Circumdati</taxon>
    </lineage>
</organism>
<protein>
    <recommendedName>
        <fullName evidence="4">Glucosamine-6-phosphate deaminase</fullName>
    </recommendedName>
</protein>
<evidence type="ECO:0000256" key="1">
    <source>
        <dbReference type="ARBA" id="ARBA00000644"/>
    </source>
</evidence>
<evidence type="ECO:0008006" key="4">
    <source>
        <dbReference type="Google" id="ProtNLM"/>
    </source>
</evidence>
<dbReference type="GO" id="GO:0005737">
    <property type="term" value="C:cytoplasm"/>
    <property type="evidence" value="ECO:0007669"/>
    <property type="project" value="TreeGrafter"/>
</dbReference>
<name>A0A9W6ARR8_ASPTU</name>
<reference evidence="2" key="1">
    <citation type="submission" date="2022-07" db="EMBL/GenBank/DDBJ databases">
        <title>Taxonomy of Aspergillus series Nigri: significant species reduction supported by multi-species coalescent approaches.</title>
        <authorList>
            <person name="Bian C."/>
            <person name="Kusuya Y."/>
            <person name="Sklenar F."/>
            <person name="D'hooge E."/>
            <person name="Yaguchi T."/>
            <person name="Takahashi H."/>
            <person name="Hubka V."/>
        </authorList>
    </citation>
    <scope>NUCLEOTIDE SEQUENCE</scope>
    <source>
        <strain evidence="2">IFM 56815</strain>
    </source>
</reference>
<proteinExistence type="predicted"/>
<dbReference type="EMBL" id="BRPE01000009">
    <property type="protein sequence ID" value="GLA86783.1"/>
    <property type="molecule type" value="Genomic_DNA"/>
</dbReference>
<dbReference type="PANTHER" id="PTHR11280">
    <property type="entry name" value="GLUCOSAMINE-6-PHOSPHATE ISOMERASE"/>
    <property type="match status" value="1"/>
</dbReference>
<sequence>MGIRTSTDHPRVDIPPQNINILDGNAPDLAAECSSFEARIARYGGIELFLGGVGPDRHITFNEPSSSLNSHTRVKTLAYDTILANSRFFGNDLDLVPRRSLTVGIQTIMDESKSAIAQHKMPAMSRRKIRPPSSGMNHDGVRLDYNIVLQRKLFEEKSPYETCKFVHEVYKDIIILTGYDQKPSTKLRTAVILDCVTSSLYTATYGARGNRLPFIIADNKREYKMVVESLGGLVGVIATQKRDCHFVYRW</sequence>
<comment type="catalytic activity">
    <reaction evidence="1">
        <text>alpha-D-glucosamine 6-phosphate + H2O = beta-D-fructose 6-phosphate + NH4(+)</text>
        <dbReference type="Rhea" id="RHEA:12172"/>
        <dbReference type="ChEBI" id="CHEBI:15377"/>
        <dbReference type="ChEBI" id="CHEBI:28938"/>
        <dbReference type="ChEBI" id="CHEBI:57634"/>
        <dbReference type="ChEBI" id="CHEBI:75989"/>
        <dbReference type="EC" id="3.5.99.6"/>
    </reaction>
</comment>
<evidence type="ECO:0000313" key="3">
    <source>
        <dbReference type="Proteomes" id="UP001144157"/>
    </source>
</evidence>
<dbReference type="PANTHER" id="PTHR11280:SF5">
    <property type="entry name" value="GLUCOSAMINE-6-PHOSPHATE ISOMERASE"/>
    <property type="match status" value="1"/>
</dbReference>
<comment type="caution">
    <text evidence="2">The sequence shown here is derived from an EMBL/GenBank/DDBJ whole genome shotgun (WGS) entry which is preliminary data.</text>
</comment>
<evidence type="ECO:0000313" key="2">
    <source>
        <dbReference type="EMBL" id="GLA86783.1"/>
    </source>
</evidence>
<accession>A0A9W6ARR8</accession>
<dbReference type="AlphaFoldDB" id="A0A9W6ARR8"/>
<dbReference type="GO" id="GO:0006046">
    <property type="term" value="P:N-acetylglucosamine catabolic process"/>
    <property type="evidence" value="ECO:0007669"/>
    <property type="project" value="TreeGrafter"/>
</dbReference>
<dbReference type="SUPFAM" id="SSF100950">
    <property type="entry name" value="NagB/RpiA/CoA transferase-like"/>
    <property type="match status" value="1"/>
</dbReference>
<dbReference type="Gene3D" id="3.40.50.1360">
    <property type="match status" value="1"/>
</dbReference>
<dbReference type="InterPro" id="IPR004547">
    <property type="entry name" value="Glucosamine6P_isomerase"/>
</dbReference>